<dbReference type="Proteomes" id="UP000664904">
    <property type="component" value="Chromosome"/>
</dbReference>
<dbReference type="EMBL" id="CP072133">
    <property type="protein sequence ID" value="QTH72247.1"/>
    <property type="molecule type" value="Genomic_DNA"/>
</dbReference>
<reference evidence="1" key="1">
    <citation type="submission" date="2021-03" db="EMBL/GenBank/DDBJ databases">
        <title>Complete Genome of Pseudoalteromonas xiamenensis STKMTI.2, a new potential marine bacterium producing anti-Vibrio compounds.</title>
        <authorList>
            <person name="Handayani D.P."/>
            <person name="Isnansetyo A."/>
            <person name="Istiqomah I."/>
            <person name="Jumina J."/>
        </authorList>
    </citation>
    <scope>NUCLEOTIDE SEQUENCE</scope>
    <source>
        <strain evidence="1">STKMTI.2</strain>
    </source>
</reference>
<protein>
    <submittedName>
        <fullName evidence="1">Uncharacterized protein</fullName>
    </submittedName>
</protein>
<gene>
    <name evidence="1" type="ORF">J5O05_05055</name>
</gene>
<dbReference type="AlphaFoldDB" id="A0A975DJF1"/>
<dbReference type="KEGG" id="pxi:J5O05_05055"/>
<keyword evidence="2" id="KW-1185">Reference proteome</keyword>
<dbReference type="RefSeq" id="WP_208843869.1">
    <property type="nucleotide sequence ID" value="NZ_CP072133.1"/>
</dbReference>
<name>A0A975DJF1_9GAMM</name>
<accession>A0A975DJF1</accession>
<sequence length="74" mass="8418">MANGKNSFVGDANAWHIHHNDHIKYHNGARVNVSGRTQPQVLEKLREKYPNLDDLTDKSGWSACKTWMDNNLGD</sequence>
<evidence type="ECO:0000313" key="1">
    <source>
        <dbReference type="EMBL" id="QTH72247.1"/>
    </source>
</evidence>
<proteinExistence type="predicted"/>
<organism evidence="1 2">
    <name type="scientific">Pseudoalteromonas xiamenensis</name>
    <dbReference type="NCBI Taxonomy" id="882626"/>
    <lineage>
        <taxon>Bacteria</taxon>
        <taxon>Pseudomonadati</taxon>
        <taxon>Pseudomonadota</taxon>
        <taxon>Gammaproteobacteria</taxon>
        <taxon>Alteromonadales</taxon>
        <taxon>Pseudoalteromonadaceae</taxon>
        <taxon>Pseudoalteromonas</taxon>
    </lineage>
</organism>
<evidence type="ECO:0000313" key="2">
    <source>
        <dbReference type="Proteomes" id="UP000664904"/>
    </source>
</evidence>